<proteinExistence type="predicted"/>
<keyword evidence="1" id="KW-0812">Transmembrane</keyword>
<reference evidence="2 3" key="1">
    <citation type="submission" date="2018-01" db="EMBL/GenBank/DDBJ databases">
        <title>Deinococcus koreensis sp. nov., a radiation-resistant bacterium isolated from river water.</title>
        <authorList>
            <person name="Choi A."/>
        </authorList>
    </citation>
    <scope>NUCLEOTIDE SEQUENCE [LARGE SCALE GENOMIC DNA]</scope>
    <source>
        <strain evidence="2 3">SJW1-2</strain>
    </source>
</reference>
<sequence length="131" mass="13637">MRRLIQSALALLGFSHLVVAALFMAAPAWSFANVAPFPPFNGHFLADIGAFNLPLGAALLLAARAPERQRTLVGLALLGNVAHAASHLRDAGLHFREGGPGLPGLLLTLVPAALLLAILGLTASLRPEALR</sequence>
<keyword evidence="1" id="KW-1133">Transmembrane helix</keyword>
<dbReference type="AlphaFoldDB" id="A0A2K3USD7"/>
<accession>A0A2K3USD7</accession>
<dbReference type="Proteomes" id="UP000236379">
    <property type="component" value="Unassembled WGS sequence"/>
</dbReference>
<gene>
    <name evidence="2" type="ORF">CVO96_18635</name>
</gene>
<evidence type="ECO:0000313" key="2">
    <source>
        <dbReference type="EMBL" id="PNY79456.1"/>
    </source>
</evidence>
<dbReference type="OrthoDB" id="74134at2"/>
<feature type="transmembrane region" description="Helical" evidence="1">
    <location>
        <begin position="42"/>
        <end position="63"/>
    </location>
</feature>
<organism evidence="2 3">
    <name type="scientific">Deinococcus koreensis</name>
    <dbReference type="NCBI Taxonomy" id="2054903"/>
    <lineage>
        <taxon>Bacteria</taxon>
        <taxon>Thermotogati</taxon>
        <taxon>Deinococcota</taxon>
        <taxon>Deinococci</taxon>
        <taxon>Deinococcales</taxon>
        <taxon>Deinococcaceae</taxon>
        <taxon>Deinococcus</taxon>
    </lineage>
</organism>
<keyword evidence="3" id="KW-1185">Reference proteome</keyword>
<comment type="caution">
    <text evidence="2">The sequence shown here is derived from an EMBL/GenBank/DDBJ whole genome shotgun (WGS) entry which is preliminary data.</text>
</comment>
<dbReference type="RefSeq" id="WP_103313969.1">
    <property type="nucleotide sequence ID" value="NZ_PPPD01000003.1"/>
</dbReference>
<keyword evidence="1" id="KW-0472">Membrane</keyword>
<feature type="transmembrane region" description="Helical" evidence="1">
    <location>
        <begin position="72"/>
        <end position="89"/>
    </location>
</feature>
<dbReference type="EMBL" id="PPPD01000003">
    <property type="protein sequence ID" value="PNY79456.1"/>
    <property type="molecule type" value="Genomic_DNA"/>
</dbReference>
<evidence type="ECO:0008006" key="4">
    <source>
        <dbReference type="Google" id="ProtNLM"/>
    </source>
</evidence>
<feature type="transmembrane region" description="Helical" evidence="1">
    <location>
        <begin position="101"/>
        <end position="125"/>
    </location>
</feature>
<name>A0A2K3USD7_9DEIO</name>
<protein>
    <recommendedName>
        <fullName evidence="4">DUF4345 domain-containing protein</fullName>
    </recommendedName>
</protein>
<evidence type="ECO:0000313" key="3">
    <source>
        <dbReference type="Proteomes" id="UP000236379"/>
    </source>
</evidence>
<evidence type="ECO:0000256" key="1">
    <source>
        <dbReference type="SAM" id="Phobius"/>
    </source>
</evidence>